<sequence>MCAPSILNRSCLARLTRNLPLSPRSIPYCVPYTQFLPLHYLHPASCVQSLLPIDRAGWRKYEYFWYTSSDGVHRLATSSGSLNEIPQQINDYVFNTSNFVDADYPSTFPKDRVWPPKNLQDLLCAIGTEGKDCVGGRCFTRAICNDPCCRHTFEAWKHATQDWQDHFELRKTDDRGIGVYTKRAFKKKDVLGWYAGELVVSAGDDYNNDYLMEVPIGGDPIPESLNDSDSDNDYNQTELLPPSPSSPSSSTTSVSAGESVMIDASRKGNWTRFINHSCKAHCDYRVCRVGNIRMIVVEAVKDIPPGVELTVNYGLDYYGPNTTKICHCGARKCVSRSRTNKRKELSNTEKTRVKKCRRLTPPLE</sequence>
<proteinExistence type="predicted"/>
<dbReference type="InterPro" id="IPR053105">
    <property type="entry name" value="Class_V-like_SAM-MTase"/>
</dbReference>
<dbReference type="OrthoDB" id="308383at2759"/>
<dbReference type="RefSeq" id="XP_040793745.1">
    <property type="nucleotide sequence ID" value="XM_040929512.1"/>
</dbReference>
<evidence type="ECO:0000256" key="1">
    <source>
        <dbReference type="SAM" id="MobiDB-lite"/>
    </source>
</evidence>
<feature type="domain" description="SET" evidence="2">
    <location>
        <begin position="165"/>
        <end position="314"/>
    </location>
</feature>
<dbReference type="SMART" id="SM00317">
    <property type="entry name" value="SET"/>
    <property type="match status" value="1"/>
</dbReference>
<dbReference type="SUPFAM" id="SSF82199">
    <property type="entry name" value="SET domain"/>
    <property type="match status" value="1"/>
</dbReference>
<dbReference type="InterPro" id="IPR001214">
    <property type="entry name" value="SET_dom"/>
</dbReference>
<evidence type="ECO:0000313" key="4">
    <source>
        <dbReference type="Proteomes" id="UP000800039"/>
    </source>
</evidence>
<keyword evidence="4" id="KW-1185">Reference proteome</keyword>
<dbReference type="Pfam" id="PF00856">
    <property type="entry name" value="SET"/>
    <property type="match status" value="1"/>
</dbReference>
<name>A0A9P4LEA5_9PLEO</name>
<dbReference type="PROSITE" id="PS50280">
    <property type="entry name" value="SET"/>
    <property type="match status" value="1"/>
</dbReference>
<dbReference type="PANTHER" id="PTHR47250">
    <property type="entry name" value="HISTONE-LYSINE N-METHYLTRANSFERASE SET-6"/>
    <property type="match status" value="1"/>
</dbReference>
<dbReference type="Proteomes" id="UP000800039">
    <property type="component" value="Unassembled WGS sequence"/>
</dbReference>
<dbReference type="GeneID" id="63846764"/>
<dbReference type="InterPro" id="IPR046341">
    <property type="entry name" value="SET_dom_sf"/>
</dbReference>
<feature type="region of interest" description="Disordered" evidence="1">
    <location>
        <begin position="221"/>
        <end position="258"/>
    </location>
</feature>
<dbReference type="AlphaFoldDB" id="A0A9P4LEA5"/>
<organism evidence="3 4">
    <name type="scientific">Cucurbitaria berberidis CBS 394.84</name>
    <dbReference type="NCBI Taxonomy" id="1168544"/>
    <lineage>
        <taxon>Eukaryota</taxon>
        <taxon>Fungi</taxon>
        <taxon>Dikarya</taxon>
        <taxon>Ascomycota</taxon>
        <taxon>Pezizomycotina</taxon>
        <taxon>Dothideomycetes</taxon>
        <taxon>Pleosporomycetidae</taxon>
        <taxon>Pleosporales</taxon>
        <taxon>Pleosporineae</taxon>
        <taxon>Cucurbitariaceae</taxon>
        <taxon>Cucurbitaria</taxon>
    </lineage>
</organism>
<comment type="caution">
    <text evidence="3">The sequence shown here is derived from an EMBL/GenBank/DDBJ whole genome shotgun (WGS) entry which is preliminary data.</text>
</comment>
<dbReference type="EMBL" id="ML976614">
    <property type="protein sequence ID" value="KAF1851182.1"/>
    <property type="molecule type" value="Genomic_DNA"/>
</dbReference>
<gene>
    <name evidence="3" type="ORF">K460DRAFT_29477</name>
</gene>
<reference evidence="3" key="1">
    <citation type="submission" date="2020-01" db="EMBL/GenBank/DDBJ databases">
        <authorList>
            <consortium name="DOE Joint Genome Institute"/>
            <person name="Haridas S."/>
            <person name="Albert R."/>
            <person name="Binder M."/>
            <person name="Bloem J."/>
            <person name="Labutti K."/>
            <person name="Salamov A."/>
            <person name="Andreopoulos B."/>
            <person name="Baker S.E."/>
            <person name="Barry K."/>
            <person name="Bills G."/>
            <person name="Bluhm B.H."/>
            <person name="Cannon C."/>
            <person name="Castanera R."/>
            <person name="Culley D.E."/>
            <person name="Daum C."/>
            <person name="Ezra D."/>
            <person name="Gonzalez J.B."/>
            <person name="Henrissat B."/>
            <person name="Kuo A."/>
            <person name="Liang C."/>
            <person name="Lipzen A."/>
            <person name="Lutzoni F."/>
            <person name="Magnuson J."/>
            <person name="Mondo S."/>
            <person name="Nolan M."/>
            <person name="Ohm R."/>
            <person name="Pangilinan J."/>
            <person name="Park H.-J."/>
            <person name="Ramirez L."/>
            <person name="Alfaro M."/>
            <person name="Sun H."/>
            <person name="Tritt A."/>
            <person name="Yoshinaga Y."/>
            <person name="Zwiers L.-H."/>
            <person name="Turgeon B.G."/>
            <person name="Goodwin S.B."/>
            <person name="Spatafora J.W."/>
            <person name="Crous P.W."/>
            <person name="Grigoriev I.V."/>
        </authorList>
    </citation>
    <scope>NUCLEOTIDE SEQUENCE</scope>
    <source>
        <strain evidence="3">CBS 394.84</strain>
    </source>
</reference>
<evidence type="ECO:0000313" key="3">
    <source>
        <dbReference type="EMBL" id="KAF1851182.1"/>
    </source>
</evidence>
<dbReference type="PANTHER" id="PTHR47250:SF3">
    <property type="entry name" value="HISTONE-LYSINE N-METHYLTRANSFERASE SET-6"/>
    <property type="match status" value="1"/>
</dbReference>
<evidence type="ECO:0000259" key="2">
    <source>
        <dbReference type="PROSITE" id="PS50280"/>
    </source>
</evidence>
<dbReference type="Gene3D" id="2.170.270.10">
    <property type="entry name" value="SET domain"/>
    <property type="match status" value="1"/>
</dbReference>
<protein>
    <submittedName>
        <fullName evidence="3">SET domain-containing protein</fullName>
    </submittedName>
</protein>
<accession>A0A9P4LEA5</accession>